<sequence>MRRMRYTNAKPVLKSEYISCGKKHNMPRVSHLVCEKNCSEYKPGKYLECPHYSNWYYEYYGKELEVPKPERKRGKKKDVN</sequence>
<gene>
    <name evidence="1" type="ORF">LCGC14_2509340</name>
</gene>
<name>A0A0F9DBD8_9ZZZZ</name>
<evidence type="ECO:0000313" key="1">
    <source>
        <dbReference type="EMBL" id="KKL15066.1"/>
    </source>
</evidence>
<reference evidence="1" key="1">
    <citation type="journal article" date="2015" name="Nature">
        <title>Complex archaea that bridge the gap between prokaryotes and eukaryotes.</title>
        <authorList>
            <person name="Spang A."/>
            <person name="Saw J.H."/>
            <person name="Jorgensen S.L."/>
            <person name="Zaremba-Niedzwiedzka K."/>
            <person name="Martijn J."/>
            <person name="Lind A.E."/>
            <person name="van Eijk R."/>
            <person name="Schleper C."/>
            <person name="Guy L."/>
            <person name="Ettema T.J."/>
        </authorList>
    </citation>
    <scope>NUCLEOTIDE SEQUENCE</scope>
</reference>
<comment type="caution">
    <text evidence="1">The sequence shown here is derived from an EMBL/GenBank/DDBJ whole genome shotgun (WGS) entry which is preliminary data.</text>
</comment>
<accession>A0A0F9DBD8</accession>
<proteinExistence type="predicted"/>
<organism evidence="1">
    <name type="scientific">marine sediment metagenome</name>
    <dbReference type="NCBI Taxonomy" id="412755"/>
    <lineage>
        <taxon>unclassified sequences</taxon>
        <taxon>metagenomes</taxon>
        <taxon>ecological metagenomes</taxon>
    </lineage>
</organism>
<dbReference type="EMBL" id="LAZR01040207">
    <property type="protein sequence ID" value="KKL15066.1"/>
    <property type="molecule type" value="Genomic_DNA"/>
</dbReference>
<protein>
    <submittedName>
        <fullName evidence="1">Uncharacterized protein</fullName>
    </submittedName>
</protein>
<dbReference type="AlphaFoldDB" id="A0A0F9DBD8"/>